<accession>A0A1H3SUV2</accession>
<organism evidence="2 3">
    <name type="scientific">Evansella caseinilytica</name>
    <dbReference type="NCBI Taxonomy" id="1503961"/>
    <lineage>
        <taxon>Bacteria</taxon>
        <taxon>Bacillati</taxon>
        <taxon>Bacillota</taxon>
        <taxon>Bacilli</taxon>
        <taxon>Bacillales</taxon>
        <taxon>Bacillaceae</taxon>
        <taxon>Evansella</taxon>
    </lineage>
</organism>
<evidence type="ECO:0000256" key="1">
    <source>
        <dbReference type="SAM" id="Phobius"/>
    </source>
</evidence>
<dbReference type="Proteomes" id="UP000198935">
    <property type="component" value="Unassembled WGS sequence"/>
</dbReference>
<dbReference type="AlphaFoldDB" id="A0A1H3SUV2"/>
<dbReference type="OrthoDB" id="2974555at2"/>
<feature type="transmembrane region" description="Helical" evidence="1">
    <location>
        <begin position="105"/>
        <end position="125"/>
    </location>
</feature>
<evidence type="ECO:0000313" key="3">
    <source>
        <dbReference type="Proteomes" id="UP000198935"/>
    </source>
</evidence>
<keyword evidence="1" id="KW-0812">Transmembrane</keyword>
<feature type="transmembrane region" description="Helical" evidence="1">
    <location>
        <begin position="179"/>
        <end position="204"/>
    </location>
</feature>
<dbReference type="STRING" id="1503961.SAMN05421736_11239"/>
<name>A0A1H3SUV2_9BACI</name>
<keyword evidence="1" id="KW-0472">Membrane</keyword>
<reference evidence="3" key="1">
    <citation type="submission" date="2016-10" db="EMBL/GenBank/DDBJ databases">
        <authorList>
            <person name="Varghese N."/>
            <person name="Submissions S."/>
        </authorList>
    </citation>
    <scope>NUCLEOTIDE SEQUENCE [LARGE SCALE GENOMIC DNA]</scope>
    <source>
        <strain evidence="3">SP</strain>
    </source>
</reference>
<feature type="transmembrane region" description="Helical" evidence="1">
    <location>
        <begin position="132"/>
        <end position="155"/>
    </location>
</feature>
<keyword evidence="1" id="KW-1133">Transmembrane helix</keyword>
<keyword evidence="3" id="KW-1185">Reference proteome</keyword>
<sequence length="218" mass="23795">MEEKASEQTTNEQAEILESLAQEVVAQIQAGDPKNLIIQRLTERGIDEADAKQFVEEISAQLAEVSKQEEYTSDKLLPAILGGLIAALLGSAIWATIVVMTETEFGIVAWGIGILTGYAVMLAAGRKKGLPLQIIAVAFSLIGIFIGKYAVYYYFMKEFLTEAYGSSYAARYSFFSSDIIAGFFADASYVFSLYDLLWIGLAVVTAWRITKAVKSAAI</sequence>
<protein>
    <submittedName>
        <fullName evidence="2">Uncharacterized protein</fullName>
    </submittedName>
</protein>
<gene>
    <name evidence="2" type="ORF">SAMN05421736_11239</name>
</gene>
<proteinExistence type="predicted"/>
<dbReference type="EMBL" id="FNPI01000012">
    <property type="protein sequence ID" value="SDZ41487.1"/>
    <property type="molecule type" value="Genomic_DNA"/>
</dbReference>
<evidence type="ECO:0000313" key="2">
    <source>
        <dbReference type="EMBL" id="SDZ41487.1"/>
    </source>
</evidence>
<feature type="transmembrane region" description="Helical" evidence="1">
    <location>
        <begin position="76"/>
        <end position="99"/>
    </location>
</feature>